<organism evidence="2 3">
    <name type="scientific">Curtobacterium caseinilyticum</name>
    <dbReference type="NCBI Taxonomy" id="3055137"/>
    <lineage>
        <taxon>Bacteria</taxon>
        <taxon>Bacillati</taxon>
        <taxon>Actinomycetota</taxon>
        <taxon>Actinomycetes</taxon>
        <taxon>Micrococcales</taxon>
        <taxon>Microbacteriaceae</taxon>
        <taxon>Curtobacterium</taxon>
    </lineage>
</organism>
<dbReference type="RefSeq" id="WP_289472707.1">
    <property type="nucleotide sequence ID" value="NZ_JAUCMN010000003.1"/>
</dbReference>
<name>A0ABT7TNA1_9MICO</name>
<reference evidence="2 3" key="1">
    <citation type="submission" date="2023-06" db="EMBL/GenBank/DDBJ databases">
        <authorList>
            <person name="Feng G."/>
            <person name="Li J."/>
            <person name="Zhu H."/>
        </authorList>
    </citation>
    <scope>NUCLEOTIDE SEQUENCE [LARGE SCALE GENOMIC DNA]</scope>
    <source>
        <strain evidence="2 3">RHCKG28</strain>
    </source>
</reference>
<feature type="transmembrane region" description="Helical" evidence="1">
    <location>
        <begin position="374"/>
        <end position="396"/>
    </location>
</feature>
<sequence>MVAQLLRLRVDLLAGEVRGGARRSVAVVVGSLLGLAAALFVAGELLALRSAPVEVARSIAVPVGTFVSVAFTLVPLVVGRSDQLDPRRFAVFGIDRRRLAVGLGLAGLVGVPVVAAAIVAVGQVGAWSRSGGTAVLAVVAGLLGVATCALLVRVGCAVGAVFVGRQRSRDAGWLAALVIVVLGLPVVSLLLRSDWLDPASAELSRAADVAGWTPWGAAWAVPADVASGRVAEGVLKLVLALVVVALLAWAWWALVGRALEAADGRTATRRYRGLGWFDRLGSTPVGAVAARALTYWARDPRYRTSYLVLVFVPIVVLPLGVAGVPWHWTALVPLPLMAVIAGFLPHNDVSYDNTAVWLHVASGAPGWSDRLGRLVPVLVVGLPLVVAGAAVSAALFGDPTAFPVLTGVAAGALLAGLGLSSVVSVLLPYPTVRPGDHPFQQPQAAGSTAAVAQTTMIVGILVSLVPALWLAVLTAVDGPAPWAVATLVVGIAVGAVLLVVGVVVGGRLFDRHGPDLLAAAQRN</sequence>
<evidence type="ECO:0000313" key="3">
    <source>
        <dbReference type="Proteomes" id="UP001236404"/>
    </source>
</evidence>
<feature type="transmembrane region" description="Helical" evidence="1">
    <location>
        <begin position="59"/>
        <end position="78"/>
    </location>
</feature>
<keyword evidence="3" id="KW-1185">Reference proteome</keyword>
<feature type="transmembrane region" description="Helical" evidence="1">
    <location>
        <begin position="99"/>
        <end position="122"/>
    </location>
</feature>
<feature type="transmembrane region" description="Helical" evidence="1">
    <location>
        <begin position="25"/>
        <end position="47"/>
    </location>
</feature>
<feature type="transmembrane region" description="Helical" evidence="1">
    <location>
        <begin position="171"/>
        <end position="191"/>
    </location>
</feature>
<gene>
    <name evidence="2" type="ORF">QUG93_05185</name>
</gene>
<evidence type="ECO:0000313" key="2">
    <source>
        <dbReference type="EMBL" id="MDM7891067.1"/>
    </source>
</evidence>
<dbReference type="EMBL" id="JAUCMN010000003">
    <property type="protein sequence ID" value="MDM7891067.1"/>
    <property type="molecule type" value="Genomic_DNA"/>
</dbReference>
<evidence type="ECO:0000256" key="1">
    <source>
        <dbReference type="SAM" id="Phobius"/>
    </source>
</evidence>
<feature type="transmembrane region" description="Helical" evidence="1">
    <location>
        <begin position="408"/>
        <end position="429"/>
    </location>
</feature>
<comment type="caution">
    <text evidence="2">The sequence shown here is derived from an EMBL/GenBank/DDBJ whole genome shotgun (WGS) entry which is preliminary data.</text>
</comment>
<keyword evidence="1" id="KW-1133">Transmembrane helix</keyword>
<feature type="transmembrane region" description="Helical" evidence="1">
    <location>
        <begin position="482"/>
        <end position="504"/>
    </location>
</feature>
<feature type="transmembrane region" description="Helical" evidence="1">
    <location>
        <begin position="450"/>
        <end position="476"/>
    </location>
</feature>
<feature type="transmembrane region" description="Helical" evidence="1">
    <location>
        <begin position="304"/>
        <end position="320"/>
    </location>
</feature>
<keyword evidence="1" id="KW-0812">Transmembrane</keyword>
<dbReference type="Proteomes" id="UP001236404">
    <property type="component" value="Unassembled WGS sequence"/>
</dbReference>
<feature type="transmembrane region" description="Helical" evidence="1">
    <location>
        <begin position="134"/>
        <end position="164"/>
    </location>
</feature>
<feature type="transmembrane region" description="Helical" evidence="1">
    <location>
        <begin position="234"/>
        <end position="255"/>
    </location>
</feature>
<accession>A0ABT7TNA1</accession>
<protein>
    <submittedName>
        <fullName evidence="2">ABC transporter permease</fullName>
    </submittedName>
</protein>
<proteinExistence type="predicted"/>
<keyword evidence="1" id="KW-0472">Membrane</keyword>